<dbReference type="KEGG" id="lcc:B488_07240"/>
<dbReference type="Pfam" id="PF08540">
    <property type="entry name" value="HMG_CoA_synt_C"/>
    <property type="match status" value="2"/>
</dbReference>
<keyword evidence="11" id="KW-0012">Acyltransferase</keyword>
<evidence type="ECO:0000256" key="4">
    <source>
        <dbReference type="ARBA" id="ARBA00022777"/>
    </source>
</evidence>
<evidence type="ECO:0000256" key="5">
    <source>
        <dbReference type="ARBA" id="ARBA00022840"/>
    </source>
</evidence>
<accession>L0EWG4</accession>
<gene>
    <name evidence="11" type="ordered locus">B488_07240</name>
</gene>
<evidence type="ECO:0000259" key="10">
    <source>
        <dbReference type="Pfam" id="PF08540"/>
    </source>
</evidence>
<feature type="active site" description="Proton donor/acceptor" evidence="6">
    <location>
        <position position="59"/>
    </location>
</feature>
<keyword evidence="12" id="KW-1185">Reference proteome</keyword>
<dbReference type="PRINTS" id="PR00959">
    <property type="entry name" value="MEVGALKINASE"/>
</dbReference>
<dbReference type="PATRIC" id="fig|1215343.11.peg.746"/>
<evidence type="ECO:0000259" key="8">
    <source>
        <dbReference type="Pfam" id="PF00288"/>
    </source>
</evidence>
<feature type="domain" description="Hydroxymethylglutaryl-coenzyme A synthase C-terminal" evidence="10">
    <location>
        <begin position="154"/>
        <end position="227"/>
    </location>
</feature>
<dbReference type="PANTHER" id="PTHR43323:SF2">
    <property type="entry name" value="HYDROXYMETHYLGLUTARYL-COA SYNTHASE"/>
    <property type="match status" value="1"/>
</dbReference>
<evidence type="ECO:0000256" key="2">
    <source>
        <dbReference type="ARBA" id="ARBA00022679"/>
    </source>
</evidence>
<dbReference type="InterPro" id="IPR036554">
    <property type="entry name" value="GHMP_kinase_C_sf"/>
</dbReference>
<dbReference type="eggNOG" id="COG1577">
    <property type="taxonomic scope" value="Bacteria"/>
</dbReference>
<dbReference type="EC" id="2.3.3.10" evidence="11"/>
<dbReference type="InterPro" id="IPR016039">
    <property type="entry name" value="Thiolase-like"/>
</dbReference>
<dbReference type="InterPro" id="IPR011554">
    <property type="entry name" value="HMG_CoA_synthase_prok"/>
</dbReference>
<evidence type="ECO:0000313" key="11">
    <source>
        <dbReference type="EMBL" id="AGA64716.1"/>
    </source>
</evidence>
<protein>
    <submittedName>
        <fullName evidence="11">Hydroxymethylglutaryl-CoA synthase</fullName>
        <ecNumber evidence="11">2.3.3.10</ecNumber>
    </submittedName>
</protein>
<comment type="similarity">
    <text evidence="1">Belongs to the thiolase-like superfamily. HMG-CoA synthase family.</text>
</comment>
<dbReference type="SUPFAM" id="SSF55060">
    <property type="entry name" value="GHMP Kinase, C-terminal domain"/>
    <property type="match status" value="1"/>
</dbReference>
<dbReference type="Gene3D" id="3.30.70.890">
    <property type="entry name" value="GHMP kinase, C-terminal domain"/>
    <property type="match status" value="1"/>
</dbReference>
<dbReference type="PANTHER" id="PTHR43323">
    <property type="entry name" value="3-HYDROXY-3-METHYLGLUTARYL COENZYME A SYNTHASE"/>
    <property type="match status" value="1"/>
</dbReference>
<feature type="active site" description="Acyl-thioester intermediate" evidence="6">
    <location>
        <position position="91"/>
    </location>
</feature>
<dbReference type="GO" id="GO:0004421">
    <property type="term" value="F:hydroxymethylglutaryl-CoA synthase activity"/>
    <property type="evidence" value="ECO:0007669"/>
    <property type="project" value="UniProtKB-EC"/>
</dbReference>
<dbReference type="InterPro" id="IPR006204">
    <property type="entry name" value="GHMP_kinase_N_dom"/>
</dbReference>
<feature type="binding site" evidence="7">
    <location>
        <position position="256"/>
    </location>
    <ligand>
        <name>(3S)-3-hydroxy-3-methylglutaryl-CoA</name>
        <dbReference type="ChEBI" id="CHEBI:43074"/>
    </ligand>
</feature>
<dbReference type="GO" id="GO:0016301">
    <property type="term" value="F:kinase activity"/>
    <property type="evidence" value="ECO:0007669"/>
    <property type="project" value="UniProtKB-KW"/>
</dbReference>
<dbReference type="eggNOG" id="COG3425">
    <property type="taxonomic scope" value="Bacteria"/>
</dbReference>
<keyword evidence="3" id="KW-0547">Nucleotide-binding</keyword>
<evidence type="ECO:0000256" key="7">
    <source>
        <dbReference type="PIRSR" id="PIRSR611554-2"/>
    </source>
</evidence>
<evidence type="ECO:0000256" key="3">
    <source>
        <dbReference type="ARBA" id="ARBA00022741"/>
    </source>
</evidence>
<dbReference type="GO" id="GO:0005524">
    <property type="term" value="F:ATP binding"/>
    <property type="evidence" value="ECO:0007669"/>
    <property type="project" value="UniProtKB-KW"/>
</dbReference>
<feature type="domain" description="GHMP kinase N-terminal" evidence="8">
    <location>
        <begin position="474"/>
        <end position="550"/>
    </location>
</feature>
<dbReference type="Pfam" id="PF00288">
    <property type="entry name" value="GHMP_kinases_N"/>
    <property type="match status" value="1"/>
</dbReference>
<reference evidence="11 12" key="1">
    <citation type="journal article" date="2012" name="Stand. Genomic Sci.">
        <title>Complete genome sequence of Liberibacter crescens BT-1.</title>
        <authorList>
            <person name="Leonard M.T."/>
            <person name="Fagen J.R."/>
            <person name="Davis-Richardson A.G."/>
            <person name="Davis M.J."/>
            <person name="Triplett E.W."/>
        </authorList>
    </citation>
    <scope>NUCLEOTIDE SEQUENCE [LARGE SCALE GENOMIC DNA]</scope>
    <source>
        <strain evidence="11 12">BT-1</strain>
    </source>
</reference>
<dbReference type="InterPro" id="IPR014721">
    <property type="entry name" value="Ribsml_uS5_D2-typ_fold_subgr"/>
</dbReference>
<evidence type="ECO:0000313" key="12">
    <source>
        <dbReference type="Proteomes" id="UP000010799"/>
    </source>
</evidence>
<dbReference type="InterPro" id="IPR013746">
    <property type="entry name" value="HMG_CoA_synt_C_dom"/>
</dbReference>
<dbReference type="EMBL" id="CP003789">
    <property type="protein sequence ID" value="AGA64716.1"/>
    <property type="molecule type" value="Genomic_DNA"/>
</dbReference>
<dbReference type="InterPro" id="IPR020568">
    <property type="entry name" value="Ribosomal_Su5_D2-typ_SF"/>
</dbReference>
<dbReference type="SUPFAM" id="SSF53901">
    <property type="entry name" value="Thiolase-like"/>
    <property type="match status" value="2"/>
</dbReference>
<evidence type="ECO:0000256" key="1">
    <source>
        <dbReference type="ARBA" id="ARBA00007061"/>
    </source>
</evidence>
<sequence length="705" mass="77992">MIASKYGINVEKFYTGIGQEKIALVPPDEDIVTMAAAATLPILEKQDKNLIRTLLFATESSVDQSKSAGIWLHKLIELPSTCRIIELKQACYGATGALHMACALVARAPEYKVLVIASDIARYDLNSSGEPTQGCGAVAILVSSKASILEIEPITGLHAEDVMDFWRPNYRKTALVDGKYSTKIYLQSLKNSWQDYCKQGGHEFHTFDHFCYHQPFTRMAEKAHIHLAKTSGAVLSQSKIDQAIALTTIYNRIIGNSYTASLYIALISLLDHSSNNLSGCRIGLFSYGSGCVSEFFSGIIQENYHKNLHQQYHHDVLHHRVPVDYEKYEKLHEYTYPTDDGVYEIPHETKGPFRLAAINNHKRIYKKITMSKKTICASSPGKIILSGEYSVLYGASALATSISLRLTASIVALEKPVIRLLGKEIIEKSLEECEKLIHHIDQQYEKFVSGFLPITSVLQKMSDLQFYILGRYFNSLSRQGISMKINSEIPIASGFGSSSSIISAIALASATFVEKPFESKEQLISEVRYIERLQHGRSGMIDATTIVYGGIVHIRNTIKKLKSLPGEWWAVNTGKPESSTGECITAVNKAFGNSTIWDKFNSVTNDIIDTLNTGNETALINAIKQNQLLLETIGIVPESVRQFIRCVEKKGGAAKVSGAGSMKGENAGLVIVRGYNPEELAHSFGYPCYAIKCDENGTLLKKNIC</sequence>
<dbReference type="STRING" id="1215343.B488_07240"/>
<feature type="binding site" evidence="7">
    <location>
        <position position="222"/>
    </location>
    <ligand>
        <name>(3S)-3-hydroxy-3-methylglutaryl-CoA</name>
        <dbReference type="ChEBI" id="CHEBI:43074"/>
    </ligand>
</feature>
<dbReference type="Proteomes" id="UP000010799">
    <property type="component" value="Chromosome"/>
</dbReference>
<feature type="active site" description="Proton donor/acceptor" evidence="6">
    <location>
        <position position="213"/>
    </location>
</feature>
<keyword evidence="4" id="KW-0418">Kinase</keyword>
<proteinExistence type="inferred from homology"/>
<dbReference type="Gene3D" id="3.40.47.10">
    <property type="match status" value="2"/>
</dbReference>
<evidence type="ECO:0000256" key="6">
    <source>
        <dbReference type="PIRSR" id="PIRSR611554-1"/>
    </source>
</evidence>
<keyword evidence="2 11" id="KW-0808">Transferase</keyword>
<evidence type="ECO:0000259" key="9">
    <source>
        <dbReference type="Pfam" id="PF01154"/>
    </source>
</evidence>
<feature type="domain" description="Hydroxymethylglutaryl-coenzyme A synthase C-terminal" evidence="10">
    <location>
        <begin position="235"/>
        <end position="309"/>
    </location>
</feature>
<dbReference type="Pfam" id="PF01154">
    <property type="entry name" value="HMG_CoA_synt_N"/>
    <property type="match status" value="1"/>
</dbReference>
<dbReference type="GO" id="GO:0006084">
    <property type="term" value="P:acetyl-CoA metabolic process"/>
    <property type="evidence" value="ECO:0007669"/>
    <property type="project" value="InterPro"/>
</dbReference>
<dbReference type="InterPro" id="IPR013528">
    <property type="entry name" value="HMG_CoA_synth_N"/>
</dbReference>
<organism evidence="11 12">
    <name type="scientific">Liberibacter crescens (strain BT-1)</name>
    <dbReference type="NCBI Taxonomy" id="1215343"/>
    <lineage>
        <taxon>Bacteria</taxon>
        <taxon>Pseudomonadati</taxon>
        <taxon>Pseudomonadota</taxon>
        <taxon>Alphaproteobacteria</taxon>
        <taxon>Hyphomicrobiales</taxon>
        <taxon>Rhizobiaceae</taxon>
        <taxon>Liberibacter</taxon>
    </lineage>
</organism>
<dbReference type="CDD" id="cd00827">
    <property type="entry name" value="init_cond_enzymes"/>
    <property type="match status" value="1"/>
</dbReference>
<name>L0EWG4_LIBCB</name>
<feature type="binding site" evidence="7">
    <location>
        <position position="123"/>
    </location>
    <ligand>
        <name>(3S)-3-hydroxy-3-methylglutaryl-CoA</name>
        <dbReference type="ChEBI" id="CHEBI:43074"/>
    </ligand>
</feature>
<dbReference type="Gene3D" id="3.30.230.10">
    <property type="match status" value="1"/>
</dbReference>
<dbReference type="SUPFAM" id="SSF54211">
    <property type="entry name" value="Ribosomal protein S5 domain 2-like"/>
    <property type="match status" value="1"/>
</dbReference>
<dbReference type="AlphaFoldDB" id="L0EWG4"/>
<dbReference type="HOGENOM" id="CLU_391194_0_0_5"/>
<feature type="domain" description="Hydroxymethylglutaryl-coenzyme A synthase N-terminal" evidence="9">
    <location>
        <begin position="7"/>
        <end position="146"/>
    </location>
</feature>
<dbReference type="NCBIfam" id="TIGR01835">
    <property type="entry name" value="HMG-CoA-S_prok"/>
    <property type="match status" value="1"/>
</dbReference>
<keyword evidence="5" id="KW-0067">ATP-binding</keyword>